<comment type="similarity">
    <text evidence="7">Belongs to the TRAP transporter small permease family.</text>
</comment>
<evidence type="ECO:0000256" key="4">
    <source>
        <dbReference type="ARBA" id="ARBA00022692"/>
    </source>
</evidence>
<keyword evidence="6 7" id="KW-0472">Membrane</keyword>
<accession>A0A1N7KAI0</accession>
<evidence type="ECO:0000259" key="8">
    <source>
        <dbReference type="Pfam" id="PF04290"/>
    </source>
</evidence>
<name>A0A1N7KAI0_9RHOB</name>
<evidence type="ECO:0000256" key="5">
    <source>
        <dbReference type="ARBA" id="ARBA00022989"/>
    </source>
</evidence>
<evidence type="ECO:0000256" key="7">
    <source>
        <dbReference type="RuleBase" id="RU369079"/>
    </source>
</evidence>
<keyword evidence="7" id="KW-0997">Cell inner membrane</keyword>
<reference evidence="10" key="1">
    <citation type="submission" date="2017-01" db="EMBL/GenBank/DDBJ databases">
        <authorList>
            <person name="Varghese N."/>
            <person name="Submissions S."/>
        </authorList>
    </citation>
    <scope>NUCLEOTIDE SEQUENCE [LARGE SCALE GENOMIC DNA]</scope>
    <source>
        <strain evidence="10">DSM 18714</strain>
    </source>
</reference>
<feature type="transmembrane region" description="Helical" evidence="7">
    <location>
        <begin position="120"/>
        <end position="138"/>
    </location>
</feature>
<dbReference type="OrthoDB" id="6183232at2"/>
<comment type="function">
    <text evidence="7">Part of the tripartite ATP-independent periplasmic (TRAP) transport system.</text>
</comment>
<dbReference type="RefSeq" id="WP_076363530.1">
    <property type="nucleotide sequence ID" value="NZ_FTOM01000001.1"/>
</dbReference>
<evidence type="ECO:0000256" key="2">
    <source>
        <dbReference type="ARBA" id="ARBA00022448"/>
    </source>
</evidence>
<dbReference type="Pfam" id="PF04290">
    <property type="entry name" value="DctQ"/>
    <property type="match status" value="1"/>
</dbReference>
<sequence>MHDARRSAARLGARLAQGLALAGGAGLLAGVGLVCLSVAGNAVAKIGLSPWLAATAPDWAAAIRGSGIGPIRATYEVIELGAGFVIFAFLPWAQASAGHARVEALTHWLPARALAALDRLWDIAMTLALAMIAWRLGAGMLAQMDSGETTFLLRIPVWWGYALALAGAWGAALVAALSALAPREEPA</sequence>
<dbReference type="EMBL" id="FTOM01000001">
    <property type="protein sequence ID" value="SIS58510.1"/>
    <property type="molecule type" value="Genomic_DNA"/>
</dbReference>
<gene>
    <name evidence="9" type="ORF">SAMN05421795_101754</name>
</gene>
<keyword evidence="5 7" id="KW-1133">Transmembrane helix</keyword>
<feature type="transmembrane region" description="Helical" evidence="7">
    <location>
        <begin position="80"/>
        <end position="100"/>
    </location>
</feature>
<evidence type="ECO:0000256" key="3">
    <source>
        <dbReference type="ARBA" id="ARBA00022475"/>
    </source>
</evidence>
<dbReference type="GO" id="GO:0022857">
    <property type="term" value="F:transmembrane transporter activity"/>
    <property type="evidence" value="ECO:0007669"/>
    <property type="project" value="UniProtKB-UniRule"/>
</dbReference>
<keyword evidence="3" id="KW-1003">Cell membrane</keyword>
<keyword evidence="4 7" id="KW-0812">Transmembrane</keyword>
<dbReference type="GO" id="GO:0005886">
    <property type="term" value="C:plasma membrane"/>
    <property type="evidence" value="ECO:0007669"/>
    <property type="project" value="UniProtKB-SubCell"/>
</dbReference>
<feature type="transmembrane region" description="Helical" evidence="7">
    <location>
        <begin position="21"/>
        <end position="44"/>
    </location>
</feature>
<protein>
    <recommendedName>
        <fullName evidence="7">TRAP transporter small permease protein</fullName>
    </recommendedName>
</protein>
<evidence type="ECO:0000256" key="6">
    <source>
        <dbReference type="ARBA" id="ARBA00023136"/>
    </source>
</evidence>
<dbReference type="STRING" id="407234.SAMN05421795_101754"/>
<organism evidence="9 10">
    <name type="scientific">Phaeovulum vinaykumarii</name>
    <dbReference type="NCBI Taxonomy" id="407234"/>
    <lineage>
        <taxon>Bacteria</taxon>
        <taxon>Pseudomonadati</taxon>
        <taxon>Pseudomonadota</taxon>
        <taxon>Alphaproteobacteria</taxon>
        <taxon>Rhodobacterales</taxon>
        <taxon>Paracoccaceae</taxon>
        <taxon>Phaeovulum</taxon>
    </lineage>
</organism>
<keyword evidence="10" id="KW-1185">Reference proteome</keyword>
<evidence type="ECO:0000256" key="1">
    <source>
        <dbReference type="ARBA" id="ARBA00004651"/>
    </source>
</evidence>
<evidence type="ECO:0000313" key="9">
    <source>
        <dbReference type="EMBL" id="SIS58510.1"/>
    </source>
</evidence>
<keyword evidence="2 7" id="KW-0813">Transport</keyword>
<dbReference type="Proteomes" id="UP000186098">
    <property type="component" value="Unassembled WGS sequence"/>
</dbReference>
<feature type="domain" description="Tripartite ATP-independent periplasmic transporters DctQ component" evidence="8">
    <location>
        <begin position="70"/>
        <end position="178"/>
    </location>
</feature>
<comment type="subcellular location">
    <subcellularLocation>
        <location evidence="7">Cell inner membrane</location>
        <topology evidence="7">Multi-pass membrane protein</topology>
    </subcellularLocation>
    <subcellularLocation>
        <location evidence="1">Cell membrane</location>
        <topology evidence="1">Multi-pass membrane protein</topology>
    </subcellularLocation>
</comment>
<feature type="transmembrane region" description="Helical" evidence="7">
    <location>
        <begin position="158"/>
        <end position="181"/>
    </location>
</feature>
<comment type="subunit">
    <text evidence="7">The complex comprises the extracytoplasmic solute receptor protein and the two transmembrane proteins.</text>
</comment>
<proteinExistence type="inferred from homology"/>
<dbReference type="AlphaFoldDB" id="A0A1N7KAI0"/>
<dbReference type="InterPro" id="IPR055348">
    <property type="entry name" value="DctQ"/>
</dbReference>
<evidence type="ECO:0000313" key="10">
    <source>
        <dbReference type="Proteomes" id="UP000186098"/>
    </source>
</evidence>